<evidence type="ECO:0000256" key="1">
    <source>
        <dbReference type="ARBA" id="ARBA00022596"/>
    </source>
</evidence>
<dbReference type="EC" id="4.99.1.12" evidence="2"/>
<keyword evidence="2" id="KW-0456">Lyase</keyword>
<evidence type="ECO:0000313" key="5">
    <source>
        <dbReference type="Proteomes" id="UP001178662"/>
    </source>
</evidence>
<dbReference type="InterPro" id="IPR002822">
    <property type="entry name" value="Ni_insertion"/>
</dbReference>
<dbReference type="AlphaFoldDB" id="A0AA95JEQ9"/>
<dbReference type="GO" id="GO:0016829">
    <property type="term" value="F:lyase activity"/>
    <property type="evidence" value="ECO:0007669"/>
    <property type="project" value="UniProtKB-UniRule"/>
</dbReference>
<feature type="compositionally biased region" description="Basic and acidic residues" evidence="3">
    <location>
        <begin position="53"/>
        <end position="62"/>
    </location>
</feature>
<gene>
    <name evidence="2 4" type="primary">larC</name>
    <name evidence="4" type="ORF">P0Y55_02865</name>
</gene>
<evidence type="ECO:0000313" key="4">
    <source>
        <dbReference type="EMBL" id="WEK56272.1"/>
    </source>
</evidence>
<dbReference type="GO" id="GO:0016151">
    <property type="term" value="F:nickel cation binding"/>
    <property type="evidence" value="ECO:0007669"/>
    <property type="project" value="UniProtKB-UniRule"/>
</dbReference>
<name>A0AA95JEQ9_9BACL</name>
<comment type="catalytic activity">
    <reaction evidence="2">
        <text>Ni(II)-pyridinium-3,5-bisthiocarboxylate mononucleotide = pyridinium-3,5-bisthiocarboxylate mononucleotide + Ni(2+)</text>
        <dbReference type="Rhea" id="RHEA:54784"/>
        <dbReference type="ChEBI" id="CHEBI:49786"/>
        <dbReference type="ChEBI" id="CHEBI:137372"/>
        <dbReference type="ChEBI" id="CHEBI:137373"/>
        <dbReference type="EC" id="4.99.1.12"/>
    </reaction>
</comment>
<proteinExistence type="inferred from homology"/>
<dbReference type="NCBIfam" id="TIGR00299">
    <property type="entry name" value="nickel pincer cofactor biosynthesis protein LarC"/>
    <property type="match status" value="1"/>
</dbReference>
<keyword evidence="5" id="KW-1185">Reference proteome</keyword>
<dbReference type="HAMAP" id="MF_01074">
    <property type="entry name" value="LarC"/>
    <property type="match status" value="1"/>
</dbReference>
<evidence type="ECO:0000256" key="3">
    <source>
        <dbReference type="SAM" id="MobiDB-lite"/>
    </source>
</evidence>
<dbReference type="PANTHER" id="PTHR36566:SF1">
    <property type="entry name" value="PYRIDINIUM-3,5-BISTHIOCARBOXYLIC ACID MONONUCLEOTIDE NICKEL INSERTION PROTEIN"/>
    <property type="match status" value="1"/>
</dbReference>
<dbReference type="GO" id="GO:0051604">
    <property type="term" value="P:protein maturation"/>
    <property type="evidence" value="ECO:0007669"/>
    <property type="project" value="UniProtKB-UniRule"/>
</dbReference>
<organism evidence="4 5">
    <name type="scientific">Candidatus Cohnella colombiensis</name>
    <dbReference type="NCBI Taxonomy" id="3121368"/>
    <lineage>
        <taxon>Bacteria</taxon>
        <taxon>Bacillati</taxon>
        <taxon>Bacillota</taxon>
        <taxon>Bacilli</taxon>
        <taxon>Bacillales</taxon>
        <taxon>Paenibacillaceae</taxon>
        <taxon>Cohnella</taxon>
    </lineage>
</organism>
<comment type="function">
    <text evidence="2">Involved in the biosynthesis of a nickel-pincer cofactor ((SCS)Ni(II) pincer complex). Binds Ni(2+), and functions in nickel delivery to pyridinium-3,5-bisthiocarboxylic acid mononucleotide (P2TMN), to form the mature cofactor. Is thus probably required for the activation of nickel-pincer cofactor-dependent enzymes.</text>
</comment>
<feature type="region of interest" description="Disordered" evidence="3">
    <location>
        <begin position="51"/>
        <end position="155"/>
    </location>
</feature>
<dbReference type="EMBL" id="CP119317">
    <property type="protein sequence ID" value="WEK56272.1"/>
    <property type="molecule type" value="Genomic_DNA"/>
</dbReference>
<sequence length="470" mass="54052">MTLSALVDVGADPEYIIRHLKQLPIDSFQLEFVKVDRRGITAQWLKLSFESGEQERDQDHGHEHHHHHDHEHHHHHHDHEHHHHDHEHHHHDHEHHHHDHEHHHHDHEHHHHDHEHHHHDHEHHHHHEHEHHHHDHEHHHHHDHEHHHHDHEHRKASDIIRMIEHSSLPPRVKERSLKIFNLIAEAEGKIHGMNPADVHFHEVGAMDSILDVIGVCLALESLDVSTIIVSPVPTGTGNLRMAHGLYPIPAPATAELLRGVPLSAFTAQGELTTPTGAGIVKALASSFGTLPAGTIDRIGYGAGTKNYEHPNVVRAILYQPQQVSGTEETIVIIEAQVDDCTGETLGYAMERLFEAGALDVFYTPVYMKKNRPGVLISVLCLEADLDCCEGTLLAETSTFGVRRSRWQRKVLERRWIQVDTPYGIVRVKQAWDKGRIVHQTPEYEDVAQTARSSNISLEAVYREVYKKLEE</sequence>
<dbReference type="Gene3D" id="3.30.70.1380">
    <property type="entry name" value="Transcriptional regulatory protein pf0864 domain like"/>
    <property type="match status" value="1"/>
</dbReference>
<dbReference type="Pfam" id="PF01969">
    <property type="entry name" value="Ni_insertion"/>
    <property type="match status" value="1"/>
</dbReference>
<dbReference type="PANTHER" id="PTHR36566">
    <property type="entry name" value="NICKEL INSERTION PROTEIN-RELATED"/>
    <property type="match status" value="1"/>
</dbReference>
<protein>
    <recommendedName>
        <fullName evidence="2">Pyridinium-3,5-bisthiocarboxylic acid mononucleotide nickel insertion protein</fullName>
        <shortName evidence="2">P2TMN nickel insertion protein</shortName>
        <ecNumber evidence="2">4.99.1.12</ecNumber>
    </recommendedName>
    <alternativeName>
        <fullName evidence="2">Nickel-pincer cofactor biosynthesis protein LarC</fullName>
    </alternativeName>
</protein>
<keyword evidence="1 2" id="KW-0533">Nickel</keyword>
<dbReference type="Proteomes" id="UP001178662">
    <property type="component" value="Chromosome"/>
</dbReference>
<reference evidence="4" key="1">
    <citation type="submission" date="2023-03" db="EMBL/GenBank/DDBJ databases">
        <title>Andean soil-derived lignocellulolytic bacterial consortium as a source of novel taxa and putative plastic-active enzymes.</title>
        <authorList>
            <person name="Diaz-Garcia L."/>
            <person name="Chuvochina M."/>
            <person name="Feuerriegel G."/>
            <person name="Bunk B."/>
            <person name="Sproer C."/>
            <person name="Streit W.R."/>
            <person name="Rodriguez L.M."/>
            <person name="Overmann J."/>
            <person name="Jimenez D.J."/>
        </authorList>
    </citation>
    <scope>NUCLEOTIDE SEQUENCE</scope>
    <source>
        <strain evidence="4">MAG 2441</strain>
    </source>
</reference>
<feature type="compositionally biased region" description="Basic residues" evidence="3">
    <location>
        <begin position="63"/>
        <end position="152"/>
    </location>
</feature>
<accession>A0AA95JEQ9</accession>
<evidence type="ECO:0000256" key="2">
    <source>
        <dbReference type="HAMAP-Rule" id="MF_01074"/>
    </source>
</evidence>
<dbReference type="Gene3D" id="3.10.20.300">
    <property type="entry name" value="mk0293 like domain"/>
    <property type="match status" value="1"/>
</dbReference>
<comment type="similarity">
    <text evidence="2">Belongs to the LarC family.</text>
</comment>